<dbReference type="InterPro" id="IPR013020">
    <property type="entry name" value="Rad3/Chl1-like"/>
</dbReference>
<evidence type="ECO:0000256" key="1">
    <source>
        <dbReference type="ARBA" id="ARBA00001966"/>
    </source>
</evidence>
<evidence type="ECO:0000256" key="3">
    <source>
        <dbReference type="ARBA" id="ARBA00008435"/>
    </source>
</evidence>
<evidence type="ECO:0000313" key="18">
    <source>
        <dbReference type="Proteomes" id="UP000014760"/>
    </source>
</evidence>
<keyword evidence="10" id="KW-0408">Iron</keyword>
<dbReference type="InterPro" id="IPR045028">
    <property type="entry name" value="DinG/Rad3-like"/>
</dbReference>
<keyword evidence="18" id="KW-1185">Reference proteome</keyword>
<dbReference type="GO" id="GO:0003678">
    <property type="term" value="F:DNA helicase activity"/>
    <property type="evidence" value="ECO:0007669"/>
    <property type="project" value="InterPro"/>
</dbReference>
<evidence type="ECO:0000256" key="5">
    <source>
        <dbReference type="ARBA" id="ARBA00022741"/>
    </source>
</evidence>
<keyword evidence="12" id="KW-0238">DNA-binding</keyword>
<dbReference type="GO" id="GO:0003677">
    <property type="term" value="F:DNA binding"/>
    <property type="evidence" value="ECO:0007669"/>
    <property type="project" value="UniProtKB-KW"/>
</dbReference>
<dbReference type="GO" id="GO:0016818">
    <property type="term" value="F:hydrolase activity, acting on acid anhydrides, in phosphorus-containing anhydrides"/>
    <property type="evidence" value="ECO:0007669"/>
    <property type="project" value="InterPro"/>
</dbReference>
<keyword evidence="14" id="KW-0539">Nucleus</keyword>
<reference evidence="16 18" key="2">
    <citation type="journal article" date="2013" name="Nature">
        <title>Insights into bilaterian evolution from three spiralian genomes.</title>
        <authorList>
            <person name="Simakov O."/>
            <person name="Marletaz F."/>
            <person name="Cho S.J."/>
            <person name="Edsinger-Gonzales E."/>
            <person name="Havlak P."/>
            <person name="Hellsten U."/>
            <person name="Kuo D.H."/>
            <person name="Larsson T."/>
            <person name="Lv J."/>
            <person name="Arendt D."/>
            <person name="Savage R."/>
            <person name="Osoegawa K."/>
            <person name="de Jong P."/>
            <person name="Grimwood J."/>
            <person name="Chapman J.A."/>
            <person name="Shapiro H."/>
            <person name="Aerts A."/>
            <person name="Otillar R.P."/>
            <person name="Terry A.Y."/>
            <person name="Boore J.L."/>
            <person name="Grigoriev I.V."/>
            <person name="Lindberg D.R."/>
            <person name="Seaver E.C."/>
            <person name="Weisblat D.A."/>
            <person name="Putnam N.H."/>
            <person name="Rokhsar D.S."/>
        </authorList>
    </citation>
    <scope>NUCLEOTIDE SEQUENCE</scope>
    <source>
        <strain evidence="16 18">I ESC-2004</strain>
    </source>
</reference>
<evidence type="ECO:0000256" key="8">
    <source>
        <dbReference type="ARBA" id="ARBA00022840"/>
    </source>
</evidence>
<keyword evidence="8" id="KW-0067">ATP-binding</keyword>
<comment type="similarity">
    <text evidence="3">Belongs to the DEAD box helicase family. DEAH subfamily. DDX11/CHL1 sub-subfamily.</text>
</comment>
<dbReference type="GO" id="GO:0006139">
    <property type="term" value="P:nucleobase-containing compound metabolic process"/>
    <property type="evidence" value="ECO:0007669"/>
    <property type="project" value="InterPro"/>
</dbReference>
<evidence type="ECO:0000256" key="10">
    <source>
        <dbReference type="ARBA" id="ARBA00023004"/>
    </source>
</evidence>
<dbReference type="GO" id="GO:0034085">
    <property type="term" value="P:establishment of sister chromatid cohesion"/>
    <property type="evidence" value="ECO:0007669"/>
    <property type="project" value="TreeGrafter"/>
</dbReference>
<dbReference type="Gene3D" id="3.40.50.300">
    <property type="entry name" value="P-loop containing nucleotide triphosphate hydrolases"/>
    <property type="match status" value="3"/>
</dbReference>
<comment type="cofactor">
    <cofactor evidence="1">
        <name>[4Fe-4S] cluster</name>
        <dbReference type="ChEBI" id="CHEBI:49883"/>
    </cofactor>
</comment>
<protein>
    <recommendedName>
        <fullName evidence="15">Helicase ATP-binding domain-containing protein</fullName>
    </recommendedName>
</protein>
<evidence type="ECO:0000256" key="13">
    <source>
        <dbReference type="ARBA" id="ARBA00023235"/>
    </source>
</evidence>
<keyword evidence="11" id="KW-0411">Iron-sulfur</keyword>
<dbReference type="SMART" id="SM00491">
    <property type="entry name" value="HELICc2"/>
    <property type="match status" value="1"/>
</dbReference>
<comment type="subcellular location">
    <subcellularLocation>
        <location evidence="2">Nucleus</location>
    </subcellularLocation>
</comment>
<dbReference type="PANTHER" id="PTHR11472">
    <property type="entry name" value="DNA REPAIR DEAD HELICASE RAD3/XP-D SUBFAMILY MEMBER"/>
    <property type="match status" value="1"/>
</dbReference>
<sequence>MEVPAKFAFPFEPYGIQEAFMHNLYSAIEGGQMGIFESPTGTGKSLSLICGALTWLQDYEEKQRNELEALLSIKQEIKKYISRYAFVEPDWVQQFVKQKKVDEELKKIEDEKILREKREARLEQLRGHVRPKQRRDKRKLFKDASLDFKMRLEADSLTNENGDAHEDEVILEEYHSDDESLLQGRDEEDNVEDEQITKIFYCSRTHSQLTQFVREVQKSPFGESTHLISLGSRQNTCINEAVKRLSSLSLINDRCLEMQRSKSEKRNKDGEKSSKMTKQCGCPFYKQDSLHLLKDRALIDVQDIEQLVTQGKQTKACPYYSSRLAVPAAQIVVLPYQMLLHKSTRESCGVKLKGQVVIIDEAHNLLETISNIHSTSVNGLQLTCAYSQLSQYQERYHNRLKAKNLMYIRQILFILSAFIKVLGGKVGQIASEQEVSKNETRLQTINDFLFDSHLDNLNLFKVVKYCQRSKISMKLNGFMEKYQPQVNHAADKVNKKNPSWALSRFLTEISQSKDNVSDSDKSEAESPAFPRSSPLMQIESFLEALTNSDRDGRIVITQQPLLSNCSVRFILLNPSVHFSEIIREARAVILAGGTMQPVNDFKEQLFKAAGVPEQRIREFSCGHVIPPKQLLPIALARGSSGTELDFTYQKRDQPQMMSELGRVIYNVCNLTPGGVVCFFPSYELERTVHAYWEKEGFLNKMAAKKKIFREPRKSNQVDRILREYSACIERHASGGTSITGAVMFCVVGGKMSEGINFSDNLCRCVVMVGLPYPNIRSPELKEKMEYLNATMPRTPDGQTPGQLHYENLCMKAVNQSIGRAIRHQADYAAILLLDQRYLKANVQSKLPSWICKHLQNIQRFGPTVSALRKFFADNQ</sequence>
<keyword evidence="9" id="KW-0694">RNA-binding</keyword>
<dbReference type="OrthoDB" id="267079at2759"/>
<accession>R7UDW5</accession>
<keyword evidence="6" id="KW-0378">Hydrolase</keyword>
<dbReference type="InterPro" id="IPR027417">
    <property type="entry name" value="P-loop_NTPase"/>
</dbReference>
<dbReference type="OMA" id="QTHQFRD"/>
<dbReference type="PANTHER" id="PTHR11472:SF41">
    <property type="entry name" value="ATP-DEPENDENT DNA HELICASE DDX11-RELATED"/>
    <property type="match status" value="1"/>
</dbReference>
<evidence type="ECO:0000256" key="6">
    <source>
        <dbReference type="ARBA" id="ARBA00022801"/>
    </source>
</evidence>
<dbReference type="GO" id="GO:0046872">
    <property type="term" value="F:metal ion binding"/>
    <property type="evidence" value="ECO:0007669"/>
    <property type="project" value="UniProtKB-KW"/>
</dbReference>
<organism evidence="16">
    <name type="scientific">Capitella teleta</name>
    <name type="common">Polychaete worm</name>
    <dbReference type="NCBI Taxonomy" id="283909"/>
    <lineage>
        <taxon>Eukaryota</taxon>
        <taxon>Metazoa</taxon>
        <taxon>Spiralia</taxon>
        <taxon>Lophotrochozoa</taxon>
        <taxon>Annelida</taxon>
        <taxon>Polychaeta</taxon>
        <taxon>Sedentaria</taxon>
        <taxon>Scolecida</taxon>
        <taxon>Capitellidae</taxon>
        <taxon>Capitella</taxon>
    </lineage>
</organism>
<keyword evidence="5" id="KW-0547">Nucleotide-binding</keyword>
<proteinExistence type="inferred from homology"/>
<dbReference type="InterPro" id="IPR010614">
    <property type="entry name" value="RAD3-like_helicase_DEAD"/>
</dbReference>
<dbReference type="CDD" id="cd18788">
    <property type="entry name" value="SF2_C_XPD"/>
    <property type="match status" value="1"/>
</dbReference>
<evidence type="ECO:0000256" key="11">
    <source>
        <dbReference type="ARBA" id="ARBA00023014"/>
    </source>
</evidence>
<dbReference type="Pfam" id="PF13307">
    <property type="entry name" value="Helicase_C_2"/>
    <property type="match status" value="1"/>
</dbReference>
<dbReference type="GO" id="GO:0051536">
    <property type="term" value="F:iron-sulfur cluster binding"/>
    <property type="evidence" value="ECO:0007669"/>
    <property type="project" value="UniProtKB-KW"/>
</dbReference>
<evidence type="ECO:0000256" key="4">
    <source>
        <dbReference type="ARBA" id="ARBA00022723"/>
    </source>
</evidence>
<dbReference type="Pfam" id="PF06733">
    <property type="entry name" value="DEAD_2"/>
    <property type="match status" value="1"/>
</dbReference>
<dbReference type="InterPro" id="IPR006554">
    <property type="entry name" value="Helicase-like_DEXD_c2"/>
</dbReference>
<dbReference type="AlphaFoldDB" id="R7UDW5"/>
<dbReference type="InterPro" id="IPR014013">
    <property type="entry name" value="Helic_SF1/SF2_ATP-bd_DinG/Rad3"/>
</dbReference>
<dbReference type="FunFam" id="3.40.50.300:FF:001050">
    <property type="entry name" value="ATP-dependent DNA helicase DDX11"/>
    <property type="match status" value="1"/>
</dbReference>
<dbReference type="EMBL" id="AMQN01008211">
    <property type="status" value="NOT_ANNOTATED_CDS"/>
    <property type="molecule type" value="Genomic_DNA"/>
</dbReference>
<dbReference type="GO" id="GO:0003723">
    <property type="term" value="F:RNA binding"/>
    <property type="evidence" value="ECO:0007669"/>
    <property type="project" value="UniProtKB-KW"/>
</dbReference>
<dbReference type="Proteomes" id="UP000014760">
    <property type="component" value="Unassembled WGS sequence"/>
</dbReference>
<dbReference type="InterPro" id="IPR006555">
    <property type="entry name" value="ATP-dep_Helicase_C"/>
</dbReference>
<evidence type="ECO:0000313" key="16">
    <source>
        <dbReference type="EMBL" id="ELU04301.1"/>
    </source>
</evidence>
<evidence type="ECO:0000259" key="15">
    <source>
        <dbReference type="PROSITE" id="PS51193"/>
    </source>
</evidence>
<dbReference type="NCBIfam" id="TIGR00604">
    <property type="entry name" value="rad3"/>
    <property type="match status" value="1"/>
</dbReference>
<evidence type="ECO:0000256" key="7">
    <source>
        <dbReference type="ARBA" id="ARBA00022806"/>
    </source>
</evidence>
<dbReference type="EMBL" id="KB302448">
    <property type="protein sequence ID" value="ELU04301.1"/>
    <property type="molecule type" value="Genomic_DNA"/>
</dbReference>
<keyword evidence="4" id="KW-0479">Metal-binding</keyword>
<dbReference type="EnsemblMetazoa" id="CapteT175213">
    <property type="protein sequence ID" value="CapteP175213"/>
    <property type="gene ID" value="CapteG175213"/>
</dbReference>
<gene>
    <name evidence="16" type="ORF">CAPTEDRAFT_175213</name>
</gene>
<evidence type="ECO:0000256" key="14">
    <source>
        <dbReference type="ARBA" id="ARBA00023242"/>
    </source>
</evidence>
<dbReference type="SUPFAM" id="SSF52540">
    <property type="entry name" value="P-loop containing nucleoside triphosphate hydrolases"/>
    <property type="match status" value="1"/>
</dbReference>
<dbReference type="SMART" id="SM00488">
    <property type="entry name" value="DEXDc2"/>
    <property type="match status" value="1"/>
</dbReference>
<keyword evidence="7" id="KW-0347">Helicase</keyword>
<dbReference type="STRING" id="283909.R7UDW5"/>
<dbReference type="HOGENOM" id="CLU_006515_2_1_1"/>
<dbReference type="PROSITE" id="PS51193">
    <property type="entry name" value="HELICASE_ATP_BIND_2"/>
    <property type="match status" value="1"/>
</dbReference>
<dbReference type="GO" id="GO:0005524">
    <property type="term" value="F:ATP binding"/>
    <property type="evidence" value="ECO:0007669"/>
    <property type="project" value="UniProtKB-KW"/>
</dbReference>
<dbReference type="FunCoup" id="R7UDW5">
    <property type="interactions" value="1472"/>
</dbReference>
<evidence type="ECO:0000256" key="9">
    <source>
        <dbReference type="ARBA" id="ARBA00022884"/>
    </source>
</evidence>
<name>R7UDW5_CAPTE</name>
<dbReference type="FunFam" id="3.40.50.300:FF:002532">
    <property type="entry name" value="DEAD/H-box helicase 11"/>
    <property type="match status" value="1"/>
</dbReference>
<evidence type="ECO:0000256" key="2">
    <source>
        <dbReference type="ARBA" id="ARBA00004123"/>
    </source>
</evidence>
<reference evidence="17" key="3">
    <citation type="submission" date="2015-06" db="UniProtKB">
        <authorList>
            <consortium name="EnsemblMetazoa"/>
        </authorList>
    </citation>
    <scope>IDENTIFICATION</scope>
</reference>
<evidence type="ECO:0000313" key="17">
    <source>
        <dbReference type="EnsemblMetazoa" id="CapteP175213"/>
    </source>
</evidence>
<keyword evidence="13" id="KW-0413">Isomerase</keyword>
<feature type="domain" description="Helicase ATP-binding" evidence="15">
    <location>
        <begin position="3"/>
        <end position="412"/>
    </location>
</feature>
<reference evidence="18" key="1">
    <citation type="submission" date="2012-12" db="EMBL/GenBank/DDBJ databases">
        <authorList>
            <person name="Hellsten U."/>
            <person name="Grimwood J."/>
            <person name="Chapman J.A."/>
            <person name="Shapiro H."/>
            <person name="Aerts A."/>
            <person name="Otillar R.P."/>
            <person name="Terry A.Y."/>
            <person name="Boore J.L."/>
            <person name="Simakov O."/>
            <person name="Marletaz F."/>
            <person name="Cho S.-J."/>
            <person name="Edsinger-Gonzales E."/>
            <person name="Havlak P."/>
            <person name="Kuo D.-H."/>
            <person name="Larsson T."/>
            <person name="Lv J."/>
            <person name="Arendt D."/>
            <person name="Savage R."/>
            <person name="Osoegawa K."/>
            <person name="de Jong P."/>
            <person name="Lindberg D.R."/>
            <person name="Seaver E.C."/>
            <person name="Weisblat D.A."/>
            <person name="Putnam N.H."/>
            <person name="Grigoriev I.V."/>
            <person name="Rokhsar D.S."/>
        </authorList>
    </citation>
    <scope>NUCLEOTIDE SEQUENCE</scope>
    <source>
        <strain evidence="18">I ESC-2004</strain>
    </source>
</reference>
<dbReference type="GO" id="GO:0005634">
    <property type="term" value="C:nucleus"/>
    <property type="evidence" value="ECO:0007669"/>
    <property type="project" value="UniProtKB-SubCell"/>
</dbReference>
<evidence type="ECO:0000256" key="12">
    <source>
        <dbReference type="ARBA" id="ARBA00023125"/>
    </source>
</evidence>